<evidence type="ECO:0000256" key="4">
    <source>
        <dbReference type="ARBA" id="ARBA00022833"/>
    </source>
</evidence>
<dbReference type="GO" id="GO:0008235">
    <property type="term" value="F:metalloexopeptidase activity"/>
    <property type="evidence" value="ECO:0007669"/>
    <property type="project" value="TreeGrafter"/>
</dbReference>
<keyword evidence="1" id="KW-0645">Protease</keyword>
<keyword evidence="5" id="KW-0482">Metalloprotease</keyword>
<dbReference type="EMBL" id="FOAP01000002">
    <property type="protein sequence ID" value="SEK69666.1"/>
    <property type="molecule type" value="Genomic_DNA"/>
</dbReference>
<dbReference type="Proteomes" id="UP000182719">
    <property type="component" value="Unassembled WGS sequence"/>
</dbReference>
<protein>
    <submittedName>
        <fullName evidence="7">Proteasome lid subunit RPN8/RPN11, contains Jab1/MPN metalloenzyme (JAMM) motif</fullName>
    </submittedName>
</protein>
<keyword evidence="8" id="KW-1185">Reference proteome</keyword>
<keyword evidence="2" id="KW-0479">Metal-binding</keyword>
<evidence type="ECO:0000313" key="7">
    <source>
        <dbReference type="EMBL" id="SEK69666.1"/>
    </source>
</evidence>
<reference evidence="8" key="1">
    <citation type="submission" date="2016-10" db="EMBL/GenBank/DDBJ databases">
        <authorList>
            <person name="Varghese N."/>
            <person name="Submissions S."/>
        </authorList>
    </citation>
    <scope>NUCLEOTIDE SEQUENCE [LARGE SCALE GENOMIC DNA]</scope>
    <source>
        <strain evidence="8">DSM 17044</strain>
    </source>
</reference>
<evidence type="ECO:0000256" key="2">
    <source>
        <dbReference type="ARBA" id="ARBA00022723"/>
    </source>
</evidence>
<dbReference type="PANTHER" id="PTHR34858">
    <property type="entry name" value="CYSO-CYSTEINE PEPTIDASE"/>
    <property type="match status" value="1"/>
</dbReference>
<gene>
    <name evidence="7" type="ORF">SAMN05444354_102109</name>
</gene>
<keyword evidence="4" id="KW-0862">Zinc</keyword>
<dbReference type="GO" id="GO:0008270">
    <property type="term" value="F:zinc ion binding"/>
    <property type="evidence" value="ECO:0007669"/>
    <property type="project" value="TreeGrafter"/>
</dbReference>
<dbReference type="GO" id="GO:0006508">
    <property type="term" value="P:proteolysis"/>
    <property type="evidence" value="ECO:0007669"/>
    <property type="project" value="UniProtKB-KW"/>
</dbReference>
<dbReference type="SUPFAM" id="SSF102712">
    <property type="entry name" value="JAB1/MPN domain"/>
    <property type="match status" value="1"/>
</dbReference>
<dbReference type="OrthoDB" id="9802958at2"/>
<evidence type="ECO:0000256" key="5">
    <source>
        <dbReference type="ARBA" id="ARBA00023049"/>
    </source>
</evidence>
<sequence>MPGDALPEDLSEVLRHLEACYPLEGCGVLLRTEAGDWRVRPLFNAYDRYHAADPGRFPRSARTAFLFEPQEWLAVNREADARNEQVACLFHSHVEGVARLSAEDRLAAAPGGIPLFPGVSYLVVNVVRGRAAEAREYRWAGGEFQDRKVPL</sequence>
<feature type="domain" description="JAB" evidence="6">
    <location>
        <begin position="10"/>
        <end position="133"/>
    </location>
</feature>
<evidence type="ECO:0000256" key="1">
    <source>
        <dbReference type="ARBA" id="ARBA00022670"/>
    </source>
</evidence>
<dbReference type="PANTHER" id="PTHR34858:SF1">
    <property type="entry name" value="CYSO-CYSTEINE PEPTIDASE"/>
    <property type="match status" value="1"/>
</dbReference>
<dbReference type="Gene3D" id="3.40.140.10">
    <property type="entry name" value="Cytidine Deaminase, domain 2"/>
    <property type="match status" value="1"/>
</dbReference>
<evidence type="ECO:0000259" key="6">
    <source>
        <dbReference type="Pfam" id="PF14464"/>
    </source>
</evidence>
<dbReference type="AlphaFoldDB" id="A0A1H7J507"/>
<keyword evidence="3" id="KW-0378">Hydrolase</keyword>
<name>A0A1H7J507_STIAU</name>
<dbReference type="GO" id="GO:0000502">
    <property type="term" value="C:proteasome complex"/>
    <property type="evidence" value="ECO:0007669"/>
    <property type="project" value="UniProtKB-KW"/>
</dbReference>
<dbReference type="InterPro" id="IPR028090">
    <property type="entry name" value="JAB_dom_prok"/>
</dbReference>
<dbReference type="CDD" id="cd08070">
    <property type="entry name" value="MPN_like"/>
    <property type="match status" value="1"/>
</dbReference>
<keyword evidence="7" id="KW-0647">Proteasome</keyword>
<dbReference type="InterPro" id="IPR051929">
    <property type="entry name" value="VirAsm_ModProt"/>
</dbReference>
<proteinExistence type="predicted"/>
<accession>A0A1H7J507</accession>
<organism evidence="7 8">
    <name type="scientific">Stigmatella aurantiaca</name>
    <dbReference type="NCBI Taxonomy" id="41"/>
    <lineage>
        <taxon>Bacteria</taxon>
        <taxon>Pseudomonadati</taxon>
        <taxon>Myxococcota</taxon>
        <taxon>Myxococcia</taxon>
        <taxon>Myxococcales</taxon>
        <taxon>Cystobacterineae</taxon>
        <taxon>Archangiaceae</taxon>
        <taxon>Stigmatella</taxon>
    </lineage>
</organism>
<evidence type="ECO:0000313" key="8">
    <source>
        <dbReference type="Proteomes" id="UP000182719"/>
    </source>
</evidence>
<dbReference type="Pfam" id="PF14464">
    <property type="entry name" value="Prok-JAB"/>
    <property type="match status" value="1"/>
</dbReference>
<evidence type="ECO:0000256" key="3">
    <source>
        <dbReference type="ARBA" id="ARBA00022801"/>
    </source>
</evidence>